<dbReference type="GO" id="GO:0006355">
    <property type="term" value="P:regulation of DNA-templated transcription"/>
    <property type="evidence" value="ECO:0007669"/>
    <property type="project" value="InterPro"/>
</dbReference>
<gene>
    <name evidence="9" type="ORF">TEA_005020</name>
</gene>
<feature type="domain" description="NAC" evidence="8">
    <location>
        <begin position="12"/>
        <end position="162"/>
    </location>
</feature>
<organism evidence="9 10">
    <name type="scientific">Camellia sinensis var. sinensis</name>
    <name type="common">China tea</name>
    <dbReference type="NCBI Taxonomy" id="542762"/>
    <lineage>
        <taxon>Eukaryota</taxon>
        <taxon>Viridiplantae</taxon>
        <taxon>Streptophyta</taxon>
        <taxon>Embryophyta</taxon>
        <taxon>Tracheophyta</taxon>
        <taxon>Spermatophyta</taxon>
        <taxon>Magnoliopsida</taxon>
        <taxon>eudicotyledons</taxon>
        <taxon>Gunneridae</taxon>
        <taxon>Pentapetalae</taxon>
        <taxon>asterids</taxon>
        <taxon>Ericales</taxon>
        <taxon>Theaceae</taxon>
        <taxon>Camellia</taxon>
    </lineage>
</organism>
<dbReference type="Pfam" id="PF02365">
    <property type="entry name" value="NAM"/>
    <property type="match status" value="1"/>
</dbReference>
<name>A0A4S4F3U7_CAMSN</name>
<dbReference type="PROSITE" id="PS51005">
    <property type="entry name" value="NAC"/>
    <property type="match status" value="1"/>
</dbReference>
<feature type="coiled-coil region" evidence="6">
    <location>
        <begin position="387"/>
        <end position="435"/>
    </location>
</feature>
<evidence type="ECO:0000256" key="3">
    <source>
        <dbReference type="ARBA" id="ARBA00023125"/>
    </source>
</evidence>
<feature type="region of interest" description="Disordered" evidence="7">
    <location>
        <begin position="305"/>
        <end position="327"/>
    </location>
</feature>
<comment type="subcellular location">
    <subcellularLocation>
        <location evidence="1">Nucleus</location>
    </subcellularLocation>
</comment>
<dbReference type="InterPro" id="IPR036093">
    <property type="entry name" value="NAC_dom_sf"/>
</dbReference>
<dbReference type="Proteomes" id="UP000306102">
    <property type="component" value="Unassembled WGS sequence"/>
</dbReference>
<keyword evidence="6" id="KW-0175">Coiled coil</keyword>
<keyword evidence="2" id="KW-0805">Transcription regulation</keyword>
<evidence type="ECO:0000256" key="6">
    <source>
        <dbReference type="SAM" id="Coils"/>
    </source>
</evidence>
<dbReference type="InterPro" id="IPR003441">
    <property type="entry name" value="NAC-dom"/>
</dbReference>
<accession>A0A4S4F3U7</accession>
<dbReference type="PANTHER" id="PTHR31744">
    <property type="entry name" value="PROTEIN CUP-SHAPED COTYLEDON 2-RELATED"/>
    <property type="match status" value="1"/>
</dbReference>
<feature type="compositionally biased region" description="Polar residues" evidence="7">
    <location>
        <begin position="312"/>
        <end position="327"/>
    </location>
</feature>
<dbReference type="GO" id="GO:0005634">
    <property type="term" value="C:nucleus"/>
    <property type="evidence" value="ECO:0007669"/>
    <property type="project" value="UniProtKB-SubCell"/>
</dbReference>
<evidence type="ECO:0000256" key="7">
    <source>
        <dbReference type="SAM" id="MobiDB-lite"/>
    </source>
</evidence>
<protein>
    <recommendedName>
        <fullName evidence="8">NAC domain-containing protein</fullName>
    </recommendedName>
</protein>
<dbReference type="EMBL" id="SDRB02000248">
    <property type="protein sequence ID" value="THG23595.1"/>
    <property type="molecule type" value="Genomic_DNA"/>
</dbReference>
<dbReference type="Gene3D" id="2.170.150.80">
    <property type="entry name" value="NAC domain"/>
    <property type="match status" value="1"/>
</dbReference>
<dbReference type="AlphaFoldDB" id="A0A4S4F3U7"/>
<evidence type="ECO:0000256" key="1">
    <source>
        <dbReference type="ARBA" id="ARBA00004123"/>
    </source>
</evidence>
<evidence type="ECO:0000256" key="5">
    <source>
        <dbReference type="ARBA" id="ARBA00023242"/>
    </source>
</evidence>
<dbReference type="SUPFAM" id="SSF101941">
    <property type="entry name" value="NAC domain"/>
    <property type="match status" value="1"/>
</dbReference>
<dbReference type="PANTHER" id="PTHR31744:SF210">
    <property type="entry name" value="NAC DOMAIN-CONTAINING PROTEIN 86-LIKE"/>
    <property type="match status" value="1"/>
</dbReference>
<keyword evidence="3" id="KW-0238">DNA-binding</keyword>
<reference evidence="9 10" key="1">
    <citation type="journal article" date="2018" name="Proc. Natl. Acad. Sci. U.S.A.">
        <title>Draft genome sequence of Camellia sinensis var. sinensis provides insights into the evolution of the tea genome and tea quality.</title>
        <authorList>
            <person name="Wei C."/>
            <person name="Yang H."/>
            <person name="Wang S."/>
            <person name="Zhao J."/>
            <person name="Liu C."/>
            <person name="Gao L."/>
            <person name="Xia E."/>
            <person name="Lu Y."/>
            <person name="Tai Y."/>
            <person name="She G."/>
            <person name="Sun J."/>
            <person name="Cao H."/>
            <person name="Tong W."/>
            <person name="Gao Q."/>
            <person name="Li Y."/>
            <person name="Deng W."/>
            <person name="Jiang X."/>
            <person name="Wang W."/>
            <person name="Chen Q."/>
            <person name="Zhang S."/>
            <person name="Li H."/>
            <person name="Wu J."/>
            <person name="Wang P."/>
            <person name="Li P."/>
            <person name="Shi C."/>
            <person name="Zheng F."/>
            <person name="Jian J."/>
            <person name="Huang B."/>
            <person name="Shan D."/>
            <person name="Shi M."/>
            <person name="Fang C."/>
            <person name="Yue Y."/>
            <person name="Li F."/>
            <person name="Li D."/>
            <person name="Wei S."/>
            <person name="Han B."/>
            <person name="Jiang C."/>
            <person name="Yin Y."/>
            <person name="Xia T."/>
            <person name="Zhang Z."/>
            <person name="Bennetzen J.L."/>
            <person name="Zhao S."/>
            <person name="Wan X."/>
        </authorList>
    </citation>
    <scope>NUCLEOTIDE SEQUENCE [LARGE SCALE GENOMIC DNA]</scope>
    <source>
        <strain evidence="10">cv. Shuchazao</strain>
        <tissue evidence="9">Leaf</tissue>
    </source>
</reference>
<dbReference type="GO" id="GO:0003677">
    <property type="term" value="F:DNA binding"/>
    <property type="evidence" value="ECO:0007669"/>
    <property type="project" value="UniProtKB-KW"/>
</dbReference>
<evidence type="ECO:0000259" key="8">
    <source>
        <dbReference type="PROSITE" id="PS51005"/>
    </source>
</evidence>
<evidence type="ECO:0000256" key="4">
    <source>
        <dbReference type="ARBA" id="ARBA00023163"/>
    </source>
</evidence>
<evidence type="ECO:0000313" key="10">
    <source>
        <dbReference type="Proteomes" id="UP000306102"/>
    </source>
</evidence>
<keyword evidence="5" id="KW-0539">Nucleus</keyword>
<evidence type="ECO:0000313" key="9">
    <source>
        <dbReference type="EMBL" id="THG23595.1"/>
    </source>
</evidence>
<keyword evidence="4" id="KW-0804">Transcription</keyword>
<proteinExistence type="predicted"/>
<dbReference type="FunFam" id="2.170.150.80:FF:000002">
    <property type="entry name" value="Nac domain-containing protein 86"/>
    <property type="match status" value="1"/>
</dbReference>
<keyword evidence="10" id="KW-1185">Reference proteome</keyword>
<sequence length="439" mass="49067">MSHDLAAPPTSLAPGFRFHPTDEELVQYYLKRKACSKPFRFEAVSEIDVYKSEPWELAGLSRLKSRDLEWYFFSPVDRKYGNGSRLNRATGRGYWKATGKDRSVRHKGQTIGMKKTLVFHSGRAPDGKRTNWVMHEYRLVDEDLERAGVAQDAFVLCRIFQKSGLGPPNGDRYAPFIEEEWDNDVSMVVPGEEAGDEMVNGDDANVEGNKLEQRSEIIGEDHQIFNFGFVFSDTGGGGDDGDEIVGSSIGDATNKDTHSIKAPLHLAELPNASQNISLVCKRERSDDCPFPCMDNSEPVSLVQNKMSKHNDPNSSQANGSEDSTTTTQDLFVSTTTATTTTTNCSSALLEFPLFESIEPKENHPNNTLTFDAANLEKSVPPGYLKFISNLETEILNVSMERETLKIEVMRAQAMINILQTRIDLLNKENEDLRRVVPDV</sequence>
<evidence type="ECO:0000256" key="2">
    <source>
        <dbReference type="ARBA" id="ARBA00023015"/>
    </source>
</evidence>
<comment type="caution">
    <text evidence="9">The sequence shown here is derived from an EMBL/GenBank/DDBJ whole genome shotgun (WGS) entry which is preliminary data.</text>
</comment>